<comment type="caution">
    <text evidence="9">The sequence shown here is derived from an EMBL/GenBank/DDBJ whole genome shotgun (WGS) entry which is preliminary data.</text>
</comment>
<keyword evidence="3 6" id="KW-0560">Oxidoreductase</keyword>
<dbReference type="UniPathway" id="UPA00326"/>
<keyword evidence="5" id="KW-0170">Cobalt</keyword>
<evidence type="ECO:0000256" key="5">
    <source>
        <dbReference type="ARBA" id="ARBA00023285"/>
    </source>
</evidence>
<dbReference type="InterPro" id="IPR050862">
    <property type="entry name" value="RdRp_reductase_class-2"/>
</dbReference>
<dbReference type="GO" id="GO:0005524">
    <property type="term" value="F:ATP binding"/>
    <property type="evidence" value="ECO:0007669"/>
    <property type="project" value="InterPro"/>
</dbReference>
<keyword evidence="2" id="KW-0846">Cobalamin</keyword>
<dbReference type="Pfam" id="PF00317">
    <property type="entry name" value="Ribonuc_red_lgN"/>
    <property type="match status" value="1"/>
</dbReference>
<dbReference type="Proteomes" id="UP000034127">
    <property type="component" value="Unassembled WGS sequence"/>
</dbReference>
<dbReference type="InterPro" id="IPR000788">
    <property type="entry name" value="RNR_lg_C"/>
</dbReference>
<dbReference type="PANTHER" id="PTHR43371">
    <property type="entry name" value="VITAMIN B12-DEPENDENT RIBONUCLEOTIDE REDUCTASE"/>
    <property type="match status" value="1"/>
</dbReference>
<evidence type="ECO:0000256" key="6">
    <source>
        <dbReference type="RuleBase" id="RU003410"/>
    </source>
</evidence>
<name>A0A0G0B9H5_9BACT</name>
<evidence type="ECO:0000259" key="7">
    <source>
        <dbReference type="Pfam" id="PF00317"/>
    </source>
</evidence>
<dbReference type="EC" id="1.17.4.1" evidence="6"/>
<comment type="catalytic activity">
    <reaction evidence="6">
        <text>a 2'-deoxyribonucleoside 5'-diphosphate + [thioredoxin]-disulfide + H2O = a ribonucleoside 5'-diphosphate + [thioredoxin]-dithiol</text>
        <dbReference type="Rhea" id="RHEA:23252"/>
        <dbReference type="Rhea" id="RHEA-COMP:10698"/>
        <dbReference type="Rhea" id="RHEA-COMP:10700"/>
        <dbReference type="ChEBI" id="CHEBI:15377"/>
        <dbReference type="ChEBI" id="CHEBI:29950"/>
        <dbReference type="ChEBI" id="CHEBI:50058"/>
        <dbReference type="ChEBI" id="CHEBI:57930"/>
        <dbReference type="ChEBI" id="CHEBI:73316"/>
        <dbReference type="EC" id="1.17.4.1"/>
    </reaction>
</comment>
<evidence type="ECO:0000256" key="4">
    <source>
        <dbReference type="ARBA" id="ARBA00023116"/>
    </source>
</evidence>
<evidence type="ECO:0000259" key="8">
    <source>
        <dbReference type="Pfam" id="PF02867"/>
    </source>
</evidence>
<evidence type="ECO:0000313" key="10">
    <source>
        <dbReference type="Proteomes" id="UP000034127"/>
    </source>
</evidence>
<protein>
    <recommendedName>
        <fullName evidence="6">Ribonucleoside-diphosphate reductase</fullName>
        <ecNumber evidence="6">1.17.4.1</ecNumber>
    </recommendedName>
</protein>
<dbReference type="PANTHER" id="PTHR43371:SF1">
    <property type="entry name" value="RIBONUCLEOSIDE-DIPHOSPHATE REDUCTASE"/>
    <property type="match status" value="1"/>
</dbReference>
<sequence>MKNIFQKIKYTPSKTAMNVLIKGNIIAPGEAPQKMFERVVNTIFGIEASMGINASETEKIKKLFAQYMSKKLFTPGTPTLTNAGRDGYEKSALSSCAIIPTDLRNKVKSKKIIKAYYRQNMGSGFDLSPYKNPIELLLWLNNLSVSETKNGQYDRYIGNMANLHISHPSIRGFIDLKRNHLLPHFNCSIVVNDNFMNAVIKKETYQLADGQIVKAQNLLYKISESAWSIGDPSIINLDRMNKDNPIKKILPYISAPPCAEMGLSNGETCQFIYIDISKFCTVKGINYKLLKSVVRIIVDIRQK</sequence>
<reference evidence="9 10" key="1">
    <citation type="journal article" date="2015" name="Nature">
        <title>rRNA introns, odd ribosomes, and small enigmatic genomes across a large radiation of phyla.</title>
        <authorList>
            <person name="Brown C.T."/>
            <person name="Hug L.A."/>
            <person name="Thomas B.C."/>
            <person name="Sharon I."/>
            <person name="Castelle C.J."/>
            <person name="Singh A."/>
            <person name="Wilkins M.J."/>
            <person name="Williams K.H."/>
            <person name="Banfield J.F."/>
        </authorList>
    </citation>
    <scope>NUCLEOTIDE SEQUENCE [LARGE SCALE GENOMIC DNA]</scope>
</reference>
<comment type="cofactor">
    <cofactor evidence="1">
        <name>adenosylcob(III)alamin</name>
        <dbReference type="ChEBI" id="CHEBI:18408"/>
    </cofactor>
</comment>
<dbReference type="GO" id="GO:0004748">
    <property type="term" value="F:ribonucleoside-diphosphate reductase activity, thioredoxin disulfide as acceptor"/>
    <property type="evidence" value="ECO:0007669"/>
    <property type="project" value="UniProtKB-EC"/>
</dbReference>
<dbReference type="InterPro" id="IPR013509">
    <property type="entry name" value="RNR_lsu_N"/>
</dbReference>
<gene>
    <name evidence="9" type="ORF">UR63_C0039G0012</name>
</gene>
<evidence type="ECO:0000313" key="9">
    <source>
        <dbReference type="EMBL" id="KKP66039.1"/>
    </source>
</evidence>
<dbReference type="SUPFAM" id="SSF51998">
    <property type="entry name" value="PFL-like glycyl radical enzymes"/>
    <property type="match status" value="1"/>
</dbReference>
<dbReference type="AlphaFoldDB" id="A0A0G0B9H5"/>
<comment type="function">
    <text evidence="6">Provides the precursors necessary for DNA synthesis. Catalyzes the biosynthesis of deoxyribonucleotides from the corresponding ribonucleotides.</text>
</comment>
<dbReference type="EMBL" id="LBPX01000039">
    <property type="protein sequence ID" value="KKP66039.1"/>
    <property type="molecule type" value="Genomic_DNA"/>
</dbReference>
<keyword evidence="4 6" id="KW-0215">Deoxyribonucleotide synthesis</keyword>
<evidence type="ECO:0000256" key="3">
    <source>
        <dbReference type="ARBA" id="ARBA00023002"/>
    </source>
</evidence>
<feature type="domain" description="Ribonucleotide reductase large subunit C-terminal" evidence="8">
    <location>
        <begin position="144"/>
        <end position="299"/>
    </location>
</feature>
<feature type="domain" description="Ribonucleotide reductase large subunit N-terminal" evidence="7">
    <location>
        <begin position="28"/>
        <end position="86"/>
    </location>
</feature>
<dbReference type="Gene3D" id="3.20.70.20">
    <property type="match status" value="1"/>
</dbReference>
<evidence type="ECO:0000256" key="1">
    <source>
        <dbReference type="ARBA" id="ARBA00001922"/>
    </source>
</evidence>
<dbReference type="Pfam" id="PF02867">
    <property type="entry name" value="Ribonuc_red_lgC"/>
    <property type="match status" value="1"/>
</dbReference>
<dbReference type="GO" id="GO:0031419">
    <property type="term" value="F:cobalamin binding"/>
    <property type="evidence" value="ECO:0007669"/>
    <property type="project" value="UniProtKB-KW"/>
</dbReference>
<accession>A0A0G0B9H5</accession>
<evidence type="ECO:0000256" key="2">
    <source>
        <dbReference type="ARBA" id="ARBA00022628"/>
    </source>
</evidence>
<organism evidence="9 10">
    <name type="scientific">Candidatus Roizmanbacteria bacterium GW2011_GWC2_35_12</name>
    <dbReference type="NCBI Taxonomy" id="1618485"/>
    <lineage>
        <taxon>Bacteria</taxon>
        <taxon>Candidatus Roizmaniibacteriota</taxon>
    </lineage>
</organism>
<comment type="similarity">
    <text evidence="6">Belongs to the ribonucleoside diphosphate reductase large chain family.</text>
</comment>
<proteinExistence type="inferred from homology"/>
<dbReference type="GO" id="GO:0009263">
    <property type="term" value="P:deoxyribonucleotide biosynthetic process"/>
    <property type="evidence" value="ECO:0007669"/>
    <property type="project" value="UniProtKB-KW"/>
</dbReference>